<dbReference type="GO" id="GO:0004672">
    <property type="term" value="F:protein kinase activity"/>
    <property type="evidence" value="ECO:0007669"/>
    <property type="project" value="InterPro"/>
</dbReference>
<accession>A0A0D7AU06</accession>
<proteinExistence type="predicted"/>
<dbReference type="Gene3D" id="1.10.510.10">
    <property type="entry name" value="Transferase(Phosphotransferase) domain 1"/>
    <property type="match status" value="1"/>
</dbReference>
<dbReference type="PANTHER" id="PTHR48016:SF56">
    <property type="entry name" value="MAPKK KINASE"/>
    <property type="match status" value="1"/>
</dbReference>
<feature type="domain" description="Protein kinase" evidence="5">
    <location>
        <begin position="1"/>
        <end position="292"/>
    </location>
</feature>
<dbReference type="PROSITE" id="PS00109">
    <property type="entry name" value="PROTEIN_KINASE_TYR"/>
    <property type="match status" value="1"/>
</dbReference>
<dbReference type="AlphaFoldDB" id="A0A0D7AU06"/>
<evidence type="ECO:0000313" key="7">
    <source>
        <dbReference type="Proteomes" id="UP000054007"/>
    </source>
</evidence>
<dbReference type="OrthoDB" id="346907at2759"/>
<keyword evidence="3 6" id="KW-0418">Kinase</keyword>
<evidence type="ECO:0000256" key="3">
    <source>
        <dbReference type="ARBA" id="ARBA00022777"/>
    </source>
</evidence>
<sequence length="292" mass="31470">MALDIIIVVTYRRRRGAQQCVTYSFCTVIGFFAASDDTYTSAPASPPPSKAEPIPYEGSIVTDLTGRVLKKGHHPLSGEGYSDVWKGIWIDGAQQKHVGLLSFTHWMLRPARRVAIKVIRSDSKSRDTLLGVVLDFGLHMSMACPWMENGSVMRALVTDGLAYLHARGVVHGDLTGANVLVNDLHEAVLCDFGLSMTAAELSDGKDGQSQGSVVGGAVRLADARLYQQSREALMDSGIDVSGDVDDPEVVMTAPSMASDIYSLGSVMLEILSGRIPYHYVRSDAQVVIVANA</sequence>
<evidence type="ECO:0000256" key="1">
    <source>
        <dbReference type="ARBA" id="ARBA00022679"/>
    </source>
</evidence>
<dbReference type="SUPFAM" id="SSF56112">
    <property type="entry name" value="Protein kinase-like (PK-like)"/>
    <property type="match status" value="1"/>
</dbReference>
<evidence type="ECO:0000256" key="2">
    <source>
        <dbReference type="ARBA" id="ARBA00022741"/>
    </source>
</evidence>
<reference evidence="6 7" key="1">
    <citation type="journal article" date="2015" name="Fungal Genet. Biol.">
        <title>Evolution of novel wood decay mechanisms in Agaricales revealed by the genome sequences of Fistulina hepatica and Cylindrobasidium torrendii.</title>
        <authorList>
            <person name="Floudas D."/>
            <person name="Held B.W."/>
            <person name="Riley R."/>
            <person name="Nagy L.G."/>
            <person name="Koehler G."/>
            <person name="Ransdell A.S."/>
            <person name="Younus H."/>
            <person name="Chow J."/>
            <person name="Chiniquy J."/>
            <person name="Lipzen A."/>
            <person name="Tritt A."/>
            <person name="Sun H."/>
            <person name="Haridas S."/>
            <person name="LaButti K."/>
            <person name="Ohm R.A."/>
            <person name="Kues U."/>
            <person name="Blanchette R.A."/>
            <person name="Grigoriev I.V."/>
            <person name="Minto R.E."/>
            <person name="Hibbett D.S."/>
        </authorList>
    </citation>
    <scope>NUCLEOTIDE SEQUENCE [LARGE SCALE GENOMIC DNA]</scope>
    <source>
        <strain evidence="6 7">FP15055 ss-10</strain>
    </source>
</reference>
<organism evidence="6 7">
    <name type="scientific">Cylindrobasidium torrendii FP15055 ss-10</name>
    <dbReference type="NCBI Taxonomy" id="1314674"/>
    <lineage>
        <taxon>Eukaryota</taxon>
        <taxon>Fungi</taxon>
        <taxon>Dikarya</taxon>
        <taxon>Basidiomycota</taxon>
        <taxon>Agaricomycotina</taxon>
        <taxon>Agaricomycetes</taxon>
        <taxon>Agaricomycetidae</taxon>
        <taxon>Agaricales</taxon>
        <taxon>Marasmiineae</taxon>
        <taxon>Physalacriaceae</taxon>
        <taxon>Cylindrobasidium</taxon>
    </lineage>
</organism>
<dbReference type="STRING" id="1314674.A0A0D7AU06"/>
<dbReference type="InterPro" id="IPR011009">
    <property type="entry name" value="Kinase-like_dom_sf"/>
</dbReference>
<keyword evidence="2" id="KW-0547">Nucleotide-binding</keyword>
<dbReference type="EMBL" id="KN880931">
    <property type="protein sequence ID" value="KIY61495.1"/>
    <property type="molecule type" value="Genomic_DNA"/>
</dbReference>
<dbReference type="Proteomes" id="UP000054007">
    <property type="component" value="Unassembled WGS sequence"/>
</dbReference>
<dbReference type="GO" id="GO:0000165">
    <property type="term" value="P:MAPK cascade"/>
    <property type="evidence" value="ECO:0007669"/>
    <property type="project" value="UniProtKB-ARBA"/>
</dbReference>
<gene>
    <name evidence="6" type="ORF">CYLTODRAFT_478496</name>
</gene>
<keyword evidence="4" id="KW-0067">ATP-binding</keyword>
<evidence type="ECO:0000256" key="4">
    <source>
        <dbReference type="ARBA" id="ARBA00022840"/>
    </source>
</evidence>
<dbReference type="InterPro" id="IPR050538">
    <property type="entry name" value="MAP_kinase_kinase_kinase"/>
</dbReference>
<keyword evidence="7" id="KW-1185">Reference proteome</keyword>
<dbReference type="GO" id="GO:0005524">
    <property type="term" value="F:ATP binding"/>
    <property type="evidence" value="ECO:0007669"/>
    <property type="project" value="UniProtKB-KW"/>
</dbReference>
<name>A0A0D7AU06_9AGAR</name>
<keyword evidence="1" id="KW-0808">Transferase</keyword>
<evidence type="ECO:0000259" key="5">
    <source>
        <dbReference type="PROSITE" id="PS50011"/>
    </source>
</evidence>
<protein>
    <submittedName>
        <fullName evidence="6">Kinase-like protein</fullName>
    </submittedName>
</protein>
<evidence type="ECO:0000313" key="6">
    <source>
        <dbReference type="EMBL" id="KIY61495.1"/>
    </source>
</evidence>
<dbReference type="SMART" id="SM00220">
    <property type="entry name" value="S_TKc"/>
    <property type="match status" value="1"/>
</dbReference>
<dbReference type="PROSITE" id="PS50011">
    <property type="entry name" value="PROTEIN_KINASE_DOM"/>
    <property type="match status" value="1"/>
</dbReference>
<dbReference type="InterPro" id="IPR000719">
    <property type="entry name" value="Prot_kinase_dom"/>
</dbReference>
<dbReference type="Pfam" id="PF00069">
    <property type="entry name" value="Pkinase"/>
    <property type="match status" value="1"/>
</dbReference>
<dbReference type="PANTHER" id="PTHR48016">
    <property type="entry name" value="MAP KINASE KINASE KINASE SSK2-RELATED-RELATED"/>
    <property type="match status" value="1"/>
</dbReference>
<dbReference type="InterPro" id="IPR008266">
    <property type="entry name" value="Tyr_kinase_AS"/>
</dbReference>